<evidence type="ECO:0000256" key="1">
    <source>
        <dbReference type="SAM" id="MobiDB-lite"/>
    </source>
</evidence>
<organism evidence="3 4">
    <name type="scientific">Acuticoccus sediminis</name>
    <dbReference type="NCBI Taxonomy" id="2184697"/>
    <lineage>
        <taxon>Bacteria</taxon>
        <taxon>Pseudomonadati</taxon>
        <taxon>Pseudomonadota</taxon>
        <taxon>Alphaproteobacteria</taxon>
        <taxon>Hyphomicrobiales</taxon>
        <taxon>Amorphaceae</taxon>
        <taxon>Acuticoccus</taxon>
    </lineage>
</organism>
<dbReference type="GO" id="GO:0042910">
    <property type="term" value="F:xenobiotic transmembrane transporter activity"/>
    <property type="evidence" value="ECO:0007669"/>
    <property type="project" value="TreeGrafter"/>
</dbReference>
<comment type="caution">
    <text evidence="3">The sequence shown here is derived from an EMBL/GenBank/DDBJ whole genome shotgun (WGS) entry which is preliminary data.</text>
</comment>
<keyword evidence="4" id="KW-1185">Reference proteome</keyword>
<dbReference type="SUPFAM" id="SSF82714">
    <property type="entry name" value="Multidrug efflux transporter AcrB TolC docking domain, DN and DC subdomains"/>
    <property type="match status" value="2"/>
</dbReference>
<dbReference type="SUPFAM" id="SSF82866">
    <property type="entry name" value="Multidrug efflux transporter AcrB transmembrane domain"/>
    <property type="match status" value="2"/>
</dbReference>
<proteinExistence type="predicted"/>
<dbReference type="Gene3D" id="3.30.70.1320">
    <property type="entry name" value="Multidrug efflux transporter AcrB pore domain like"/>
    <property type="match status" value="1"/>
</dbReference>
<dbReference type="EMBL" id="QHHQ01000003">
    <property type="protein sequence ID" value="RAI00909.1"/>
    <property type="molecule type" value="Genomic_DNA"/>
</dbReference>
<feature type="transmembrane region" description="Helical" evidence="2">
    <location>
        <begin position="16"/>
        <end position="35"/>
    </location>
</feature>
<feature type="transmembrane region" description="Helical" evidence="2">
    <location>
        <begin position="463"/>
        <end position="492"/>
    </location>
</feature>
<protein>
    <submittedName>
        <fullName evidence="3">ACR family transporter</fullName>
    </submittedName>
</protein>
<feature type="transmembrane region" description="Helical" evidence="2">
    <location>
        <begin position="513"/>
        <end position="539"/>
    </location>
</feature>
<accession>A0A8B2NS63</accession>
<dbReference type="InterPro" id="IPR001036">
    <property type="entry name" value="Acrflvin-R"/>
</dbReference>
<name>A0A8B2NS63_9HYPH</name>
<dbReference type="PANTHER" id="PTHR32063:SF64">
    <property type="entry name" value="ACRB_ACRD_ACRF FAMILY PROTEIN"/>
    <property type="match status" value="1"/>
</dbReference>
<feature type="transmembrane region" description="Helical" evidence="2">
    <location>
        <begin position="363"/>
        <end position="383"/>
    </location>
</feature>
<keyword evidence="2" id="KW-1133">Transmembrane helix</keyword>
<feature type="transmembrane region" description="Helical" evidence="2">
    <location>
        <begin position="855"/>
        <end position="872"/>
    </location>
</feature>
<evidence type="ECO:0000256" key="2">
    <source>
        <dbReference type="SAM" id="Phobius"/>
    </source>
</evidence>
<keyword evidence="2" id="KW-0812">Transmembrane</keyword>
<dbReference type="InterPro" id="IPR027463">
    <property type="entry name" value="AcrB_DN_DC_subdom"/>
</dbReference>
<feature type="transmembrane region" description="Helical" evidence="2">
    <location>
        <begin position="428"/>
        <end position="451"/>
    </location>
</feature>
<dbReference type="Gene3D" id="3.30.70.1440">
    <property type="entry name" value="Multidrug efflux transporter AcrB pore domain"/>
    <property type="match status" value="1"/>
</dbReference>
<feature type="region of interest" description="Disordered" evidence="1">
    <location>
        <begin position="1017"/>
        <end position="1059"/>
    </location>
</feature>
<evidence type="ECO:0000313" key="3">
    <source>
        <dbReference type="EMBL" id="RAI00909.1"/>
    </source>
</evidence>
<dbReference type="Gene3D" id="3.30.70.1430">
    <property type="entry name" value="Multidrug efflux transporter AcrB pore domain"/>
    <property type="match status" value="2"/>
</dbReference>
<feature type="compositionally biased region" description="Basic and acidic residues" evidence="1">
    <location>
        <begin position="1017"/>
        <end position="1027"/>
    </location>
</feature>
<dbReference type="GO" id="GO:0005886">
    <property type="term" value="C:plasma membrane"/>
    <property type="evidence" value="ECO:0007669"/>
    <property type="project" value="TreeGrafter"/>
</dbReference>
<dbReference type="Gene3D" id="3.30.2090.10">
    <property type="entry name" value="Multidrug efflux transporter AcrB TolC docking domain, DN and DC subdomains"/>
    <property type="match status" value="2"/>
</dbReference>
<dbReference type="Proteomes" id="UP000249590">
    <property type="component" value="Unassembled WGS sequence"/>
</dbReference>
<dbReference type="AlphaFoldDB" id="A0A8B2NS63"/>
<feature type="transmembrane region" description="Helical" evidence="2">
    <location>
        <begin position="879"/>
        <end position="899"/>
    </location>
</feature>
<keyword evidence="2" id="KW-0472">Membrane</keyword>
<feature type="transmembrane region" description="Helical" evidence="2">
    <location>
        <begin position="337"/>
        <end position="356"/>
    </location>
</feature>
<dbReference type="SUPFAM" id="SSF82693">
    <property type="entry name" value="Multidrug efflux transporter AcrB pore domain, PN1, PN2, PC1 and PC2 subdomains"/>
    <property type="match status" value="2"/>
</dbReference>
<feature type="transmembrane region" description="Helical" evidence="2">
    <location>
        <begin position="956"/>
        <end position="975"/>
    </location>
</feature>
<dbReference type="PANTHER" id="PTHR32063">
    <property type="match status" value="1"/>
</dbReference>
<feature type="transmembrane region" description="Helical" evidence="2">
    <location>
        <begin position="981"/>
        <end position="1005"/>
    </location>
</feature>
<feature type="transmembrane region" description="Helical" evidence="2">
    <location>
        <begin position="389"/>
        <end position="407"/>
    </location>
</feature>
<sequence>MKGFNLSDWALHHRSLVWYFMIASLIAGAMAYMSLGRAEDPNFTIKTMVIGAALPGASVQETLNQVTDRIERELEDLDELDVTRSITMPGQAVVYVDLLPTTRASEIPRIWQRVRNMMNDIRGEFPEEFSGFQFNDTFGDVFGNLYAFTADGFSHRELRDYVEDVRIRLQGLKDAGKIEMFGERDERIFLEFSPRRLAAFGLDQQEVIDTLSAQNAIVQSGVINAGPERVLVRVGGQFSSEDSLEAVNLRVDGRFFRLTDIAEVRRGYVDPPDSIFRFNGEEAIGLAVGMRDGANILDFGEALQGEIDAAIAELPVGIHVSQVADQPHVVEEAVGHFVQALVEAVVIVLIVSFISLGVRAGLVVTLTIPLVLAITFVVMQQYGIVLQRISLGALIIALGLLVDDAMIAIETMISRLEVGESLEKAASYAWTSIAFPMLSGTLVTVAGFIPIGLNNSNAGEFTFSLFVVIAVSLLVSWIVAVLFAPLIGVTMLPKKLKHAHQPPGRVRRTFQRTLLLAMRFRWITILTTVALFAAAVVGMTQVQQQFFPTSDRPEVIIDITMARNSSIAGTDEAISQLEDFISQQEEAEFFTSYIGESAPRFILAYDVLTSGPYMGQIVVQTASVEARDSLKAKVDRFGAEKLPGADVFVKNLEVGPPVGRPVQYRVSGPDANVVREQARKLATIVGADPHLKDVILDWDEPARVIRVEIVQDKARQLGVSPTEIAQSLQAIYEGVTVTELRDDIYLVDIVGRGQKDERTSVDSLYNMQILRADADSIPLSSLATFRFDSEPPIIHQRNRRPTVTVKASVATADQPAAIVKILGERIDEFAAGLPAGYKVEVGGAVEESAESQGPIAQVVPLMVVIMLTLIMVQMQGFRLSFIVICAAPLGLIGVVAALLPSNTPLGFVAILGVLALVGILIRNSLILIHEVEVLHKEGASRWEAVFRASDSRARPIALTAAAASLALIPIARQIFWGPMAVAMMGGIIAGTAITLLFIPALYLAVYRVPREDGRATIAHADDPEAPHGDTGGEDNPSGSDSKGEQWHLPGPGATPATET</sequence>
<reference evidence="3 4" key="1">
    <citation type="submission" date="2018-05" db="EMBL/GenBank/DDBJ databases">
        <title>Acuticoccus sediminis sp. nov., isolated from deep-sea sediment of Indian Ocean.</title>
        <authorList>
            <person name="Liu X."/>
            <person name="Lai Q."/>
            <person name="Du Y."/>
            <person name="Sun F."/>
            <person name="Zhang X."/>
            <person name="Wang S."/>
            <person name="Shao Z."/>
        </authorList>
    </citation>
    <scope>NUCLEOTIDE SEQUENCE [LARGE SCALE GENOMIC DNA]</scope>
    <source>
        <strain evidence="3 4">PTG4-2</strain>
    </source>
</reference>
<evidence type="ECO:0000313" key="4">
    <source>
        <dbReference type="Proteomes" id="UP000249590"/>
    </source>
</evidence>
<gene>
    <name evidence="3" type="ORF">DLJ53_16910</name>
</gene>
<dbReference type="PRINTS" id="PR00702">
    <property type="entry name" value="ACRIFLAVINRP"/>
</dbReference>
<dbReference type="Gene3D" id="1.20.1640.10">
    <property type="entry name" value="Multidrug efflux transporter AcrB transmembrane domain"/>
    <property type="match status" value="2"/>
</dbReference>
<feature type="transmembrane region" description="Helical" evidence="2">
    <location>
        <begin position="905"/>
        <end position="928"/>
    </location>
</feature>
<dbReference type="Pfam" id="PF00873">
    <property type="entry name" value="ACR_tran"/>
    <property type="match status" value="1"/>
</dbReference>
<dbReference type="RefSeq" id="WP_111347381.1">
    <property type="nucleotide sequence ID" value="NZ_QHHQ01000003.1"/>
</dbReference>